<dbReference type="EMBL" id="NHTK01001380">
    <property type="protein sequence ID" value="PPQ98661.1"/>
    <property type="molecule type" value="Genomic_DNA"/>
</dbReference>
<dbReference type="InParanoid" id="A0A409Y6U9"/>
<evidence type="ECO:0008006" key="3">
    <source>
        <dbReference type="Google" id="ProtNLM"/>
    </source>
</evidence>
<dbReference type="OrthoDB" id="2788229at2759"/>
<evidence type="ECO:0000313" key="1">
    <source>
        <dbReference type="EMBL" id="PPQ98661.1"/>
    </source>
</evidence>
<protein>
    <recommendedName>
        <fullName evidence="3">F-box domain-containing protein</fullName>
    </recommendedName>
</protein>
<organism evidence="1 2">
    <name type="scientific">Panaeolus cyanescens</name>
    <dbReference type="NCBI Taxonomy" id="181874"/>
    <lineage>
        <taxon>Eukaryota</taxon>
        <taxon>Fungi</taxon>
        <taxon>Dikarya</taxon>
        <taxon>Basidiomycota</taxon>
        <taxon>Agaricomycotina</taxon>
        <taxon>Agaricomycetes</taxon>
        <taxon>Agaricomycetidae</taxon>
        <taxon>Agaricales</taxon>
        <taxon>Agaricineae</taxon>
        <taxon>Galeropsidaceae</taxon>
        <taxon>Panaeolus</taxon>
    </lineage>
</organism>
<proteinExistence type="predicted"/>
<gene>
    <name evidence="1" type="ORF">CVT24_004160</name>
</gene>
<keyword evidence="2" id="KW-1185">Reference proteome</keyword>
<accession>A0A409Y6U9</accession>
<dbReference type="AlphaFoldDB" id="A0A409Y6U9"/>
<reference evidence="1 2" key="1">
    <citation type="journal article" date="2018" name="Evol. Lett.">
        <title>Horizontal gene cluster transfer increased hallucinogenic mushroom diversity.</title>
        <authorList>
            <person name="Reynolds H.T."/>
            <person name="Vijayakumar V."/>
            <person name="Gluck-Thaler E."/>
            <person name="Korotkin H.B."/>
            <person name="Matheny P.B."/>
            <person name="Slot J.C."/>
        </authorList>
    </citation>
    <scope>NUCLEOTIDE SEQUENCE [LARGE SCALE GENOMIC DNA]</scope>
    <source>
        <strain evidence="1 2">2629</strain>
    </source>
</reference>
<name>A0A409Y6U9_9AGAR</name>
<evidence type="ECO:0000313" key="2">
    <source>
        <dbReference type="Proteomes" id="UP000284842"/>
    </source>
</evidence>
<dbReference type="Proteomes" id="UP000284842">
    <property type="component" value="Unassembled WGS sequence"/>
</dbReference>
<comment type="caution">
    <text evidence="1">The sequence shown here is derived from an EMBL/GenBank/DDBJ whole genome shotgun (WGS) entry which is preliminary data.</text>
</comment>
<sequence length="254" mass="28624">MSSPLFTNFTGDIVMPPSDPDPVFPVEIFQQIIDHLASGRRRNYIPLLGTCSLVCKSFHSICQPHLLREVEVGPCFPSSREQLIGLLNRQPYLRNHIKSLTYSLWHNRIVENLQSIDGFCNNFLNLPNLKSLKIDSNKFKRLSFYSYNPDKFGFGRLVTYYTSTSLLSNLSLLNLWDVPILTILASPHLLSLELIRCSIEPPEQTLQNTSFGLRKLKAVDVEDFSSAILACCGALETVHSTGHVFSSKSSHLPI</sequence>